<dbReference type="STRING" id="2903.R1CJY6"/>
<evidence type="ECO:0000256" key="5">
    <source>
        <dbReference type="ARBA" id="ARBA00022842"/>
    </source>
</evidence>
<evidence type="ECO:0000256" key="3">
    <source>
        <dbReference type="ARBA" id="ARBA00022741"/>
    </source>
</evidence>
<keyword evidence="3" id="KW-0547">Nucleotide-binding</keyword>
<dbReference type="Gene3D" id="3.40.440.10">
    <property type="entry name" value="Adenylosuccinate Synthetase, subunit A, domain 1"/>
    <property type="match status" value="1"/>
</dbReference>
<protein>
    <recommendedName>
        <fullName evidence="9">AdSS</fullName>
    </recommendedName>
</protein>
<keyword evidence="8" id="KW-1185">Reference proteome</keyword>
<evidence type="ECO:0008006" key="9">
    <source>
        <dbReference type="Google" id="ProtNLM"/>
    </source>
</evidence>
<dbReference type="GO" id="GO:0000166">
    <property type="term" value="F:nucleotide binding"/>
    <property type="evidence" value="ECO:0007669"/>
    <property type="project" value="UniProtKB-KW"/>
</dbReference>
<proteinExistence type="predicted"/>
<dbReference type="GO" id="GO:0046040">
    <property type="term" value="P:IMP metabolic process"/>
    <property type="evidence" value="ECO:0007669"/>
    <property type="project" value="TreeGrafter"/>
</dbReference>
<evidence type="ECO:0000256" key="6">
    <source>
        <dbReference type="SAM" id="MobiDB-lite"/>
    </source>
</evidence>
<keyword evidence="2" id="KW-0479">Metal-binding</keyword>
<dbReference type="HOGENOM" id="CLU_024033_0_0_1"/>
<keyword evidence="4" id="KW-0658">Purine biosynthesis</keyword>
<dbReference type="AlphaFoldDB" id="A0A0D3JI83"/>
<dbReference type="Pfam" id="PF00709">
    <property type="entry name" value="Adenylsucc_synt"/>
    <property type="match status" value="1"/>
</dbReference>
<dbReference type="InterPro" id="IPR027417">
    <property type="entry name" value="P-loop_NTPase"/>
</dbReference>
<dbReference type="EnsemblProtists" id="EOD23218">
    <property type="protein sequence ID" value="EOD23218"/>
    <property type="gene ID" value="EMIHUDRAFT_447877"/>
</dbReference>
<dbReference type="Proteomes" id="UP000013827">
    <property type="component" value="Unassembled WGS sequence"/>
</dbReference>
<evidence type="ECO:0000256" key="4">
    <source>
        <dbReference type="ARBA" id="ARBA00022755"/>
    </source>
</evidence>
<dbReference type="PANTHER" id="PTHR11846">
    <property type="entry name" value="ADENYLOSUCCINATE SYNTHETASE"/>
    <property type="match status" value="1"/>
</dbReference>
<dbReference type="GeneID" id="17268765"/>
<accession>A0A0D3JI83</accession>
<sequence>MSRLLDLATGAALGALGLALIVTLNERLEEETRRLWRRGLLAASRAARSTLTYDQEDEHGDEQEFSMSKSPGTPGSRAASGARKCQLGVGYNKQLAEERRQIYALLENLPRLPELDYVPTAKYEEAPIEEVLHPLIAEASVILVAGAYFGDEGKGKTVDAIARHPEVKVVARVNSGENAGHTVFGETGHKYDFHLCPSGLLTPGKVNMIGPECVMDPVSFMEREVSQLVRTGVSYKERLFIGNVHLVCPHHKLLDLIGSLDHLFNGREGQQGSRARDLNRRRLERDMGEYWGALSSKSITEAELHEKAKANSKIQPHAQYVLDLFDRYVVHNADFPPCADVSFLLRQTLSSGGKALLEGSSRVGSGANPCALVPQHYFAATDSTKEDFEAMQIDWRDVCAQYFGSIGANGLLRPGAFTNLYTTNY</sequence>
<dbReference type="GO" id="GO:0044208">
    <property type="term" value="P:'de novo' AMP biosynthetic process"/>
    <property type="evidence" value="ECO:0007669"/>
    <property type="project" value="TreeGrafter"/>
</dbReference>
<dbReference type="PaxDb" id="2903-EOD23218"/>
<dbReference type="InterPro" id="IPR001114">
    <property type="entry name" value="Adenylosuccinate_synthetase"/>
</dbReference>
<dbReference type="RefSeq" id="XP_005775647.1">
    <property type="nucleotide sequence ID" value="XM_005775590.1"/>
</dbReference>
<keyword evidence="1" id="KW-0436">Ligase</keyword>
<dbReference type="Gene3D" id="1.10.300.10">
    <property type="entry name" value="Adenylosuccinate Synthetase, subunit A, domain 2"/>
    <property type="match status" value="1"/>
</dbReference>
<dbReference type="GO" id="GO:0004019">
    <property type="term" value="F:adenylosuccinate synthase activity"/>
    <property type="evidence" value="ECO:0007669"/>
    <property type="project" value="InterPro"/>
</dbReference>
<feature type="region of interest" description="Disordered" evidence="6">
    <location>
        <begin position="51"/>
        <end position="81"/>
    </location>
</feature>
<evidence type="ECO:0000313" key="8">
    <source>
        <dbReference type="Proteomes" id="UP000013827"/>
    </source>
</evidence>
<dbReference type="SUPFAM" id="SSF52540">
    <property type="entry name" value="P-loop containing nucleoside triphosphate hydrolases"/>
    <property type="match status" value="1"/>
</dbReference>
<reference evidence="8" key="1">
    <citation type="journal article" date="2013" name="Nature">
        <title>Pan genome of the phytoplankton Emiliania underpins its global distribution.</title>
        <authorList>
            <person name="Read B.A."/>
            <person name="Kegel J."/>
            <person name="Klute M.J."/>
            <person name="Kuo A."/>
            <person name="Lefebvre S.C."/>
            <person name="Maumus F."/>
            <person name="Mayer C."/>
            <person name="Miller J."/>
            <person name="Monier A."/>
            <person name="Salamov A."/>
            <person name="Young J."/>
            <person name="Aguilar M."/>
            <person name="Claverie J.M."/>
            <person name="Frickenhaus S."/>
            <person name="Gonzalez K."/>
            <person name="Herman E.K."/>
            <person name="Lin Y.C."/>
            <person name="Napier J."/>
            <person name="Ogata H."/>
            <person name="Sarno A.F."/>
            <person name="Shmutz J."/>
            <person name="Schroeder D."/>
            <person name="de Vargas C."/>
            <person name="Verret F."/>
            <person name="von Dassow P."/>
            <person name="Valentin K."/>
            <person name="Van de Peer Y."/>
            <person name="Wheeler G."/>
            <person name="Dacks J.B."/>
            <person name="Delwiche C.F."/>
            <person name="Dyhrman S.T."/>
            <person name="Glockner G."/>
            <person name="John U."/>
            <person name="Richards T."/>
            <person name="Worden A.Z."/>
            <person name="Zhang X."/>
            <person name="Grigoriev I.V."/>
            <person name="Allen A.E."/>
            <person name="Bidle K."/>
            <person name="Borodovsky M."/>
            <person name="Bowler C."/>
            <person name="Brownlee C."/>
            <person name="Cock J.M."/>
            <person name="Elias M."/>
            <person name="Gladyshev V.N."/>
            <person name="Groth M."/>
            <person name="Guda C."/>
            <person name="Hadaegh A."/>
            <person name="Iglesias-Rodriguez M.D."/>
            <person name="Jenkins J."/>
            <person name="Jones B.M."/>
            <person name="Lawson T."/>
            <person name="Leese F."/>
            <person name="Lindquist E."/>
            <person name="Lobanov A."/>
            <person name="Lomsadze A."/>
            <person name="Malik S.B."/>
            <person name="Marsh M.E."/>
            <person name="Mackinder L."/>
            <person name="Mock T."/>
            <person name="Mueller-Roeber B."/>
            <person name="Pagarete A."/>
            <person name="Parker M."/>
            <person name="Probert I."/>
            <person name="Quesneville H."/>
            <person name="Raines C."/>
            <person name="Rensing S.A."/>
            <person name="Riano-Pachon D.M."/>
            <person name="Richier S."/>
            <person name="Rokitta S."/>
            <person name="Shiraiwa Y."/>
            <person name="Soanes D.M."/>
            <person name="van der Giezen M."/>
            <person name="Wahlund T.M."/>
            <person name="Williams B."/>
            <person name="Wilson W."/>
            <person name="Wolfe G."/>
            <person name="Wurch L.L."/>
        </authorList>
    </citation>
    <scope>NUCLEOTIDE SEQUENCE</scope>
</reference>
<reference evidence="7" key="2">
    <citation type="submission" date="2024-10" db="UniProtKB">
        <authorList>
            <consortium name="EnsemblProtists"/>
        </authorList>
    </citation>
    <scope>IDENTIFICATION</scope>
</reference>
<dbReference type="InterPro" id="IPR042110">
    <property type="entry name" value="Adenylosuccinate_synth_dom2"/>
</dbReference>
<dbReference type="SMART" id="SM00788">
    <property type="entry name" value="Adenylsucc_synt"/>
    <property type="match status" value="1"/>
</dbReference>
<name>A0A0D3JI83_EMIH1</name>
<keyword evidence="5" id="KW-0460">Magnesium</keyword>
<organism evidence="7 8">
    <name type="scientific">Emiliania huxleyi (strain CCMP1516)</name>
    <dbReference type="NCBI Taxonomy" id="280463"/>
    <lineage>
        <taxon>Eukaryota</taxon>
        <taxon>Haptista</taxon>
        <taxon>Haptophyta</taxon>
        <taxon>Prymnesiophyceae</taxon>
        <taxon>Isochrysidales</taxon>
        <taxon>Noelaerhabdaceae</taxon>
        <taxon>Emiliania</taxon>
    </lineage>
</organism>
<dbReference type="eggNOG" id="KOG1355">
    <property type="taxonomic scope" value="Eukaryota"/>
</dbReference>
<dbReference type="GO" id="GO:0046872">
    <property type="term" value="F:metal ion binding"/>
    <property type="evidence" value="ECO:0007669"/>
    <property type="project" value="UniProtKB-KW"/>
</dbReference>
<dbReference type="KEGG" id="ehx:EMIHUDRAFT_447877"/>
<evidence type="ECO:0000313" key="7">
    <source>
        <dbReference type="EnsemblProtists" id="EOD23218"/>
    </source>
</evidence>
<evidence type="ECO:0000256" key="2">
    <source>
        <dbReference type="ARBA" id="ARBA00022723"/>
    </source>
</evidence>
<evidence type="ECO:0000256" key="1">
    <source>
        <dbReference type="ARBA" id="ARBA00022598"/>
    </source>
</evidence>
<dbReference type="GO" id="GO:0005737">
    <property type="term" value="C:cytoplasm"/>
    <property type="evidence" value="ECO:0007669"/>
    <property type="project" value="TreeGrafter"/>
</dbReference>
<dbReference type="PANTHER" id="PTHR11846:SF0">
    <property type="entry name" value="ADENYLOSUCCINATE SYNTHETASE"/>
    <property type="match status" value="1"/>
</dbReference>
<feature type="compositionally biased region" description="Acidic residues" evidence="6">
    <location>
        <begin position="54"/>
        <end position="64"/>
    </location>
</feature>
<dbReference type="InterPro" id="IPR042109">
    <property type="entry name" value="Adenylosuccinate_synth_dom1"/>
</dbReference>